<evidence type="ECO:0000313" key="10">
    <source>
        <dbReference type="Proteomes" id="UP000245412"/>
    </source>
</evidence>
<feature type="transmembrane region" description="Helical" evidence="7">
    <location>
        <begin position="183"/>
        <end position="208"/>
    </location>
</feature>
<comment type="caution">
    <text evidence="9">The sequence shown here is derived from an EMBL/GenBank/DDBJ whole genome shotgun (WGS) entry which is preliminary data.</text>
</comment>
<feature type="transmembrane region" description="Helical" evidence="7">
    <location>
        <begin position="112"/>
        <end position="132"/>
    </location>
</feature>
<dbReference type="CDD" id="cd06261">
    <property type="entry name" value="TM_PBP2"/>
    <property type="match status" value="1"/>
</dbReference>
<keyword evidence="4 7" id="KW-0812">Transmembrane</keyword>
<protein>
    <submittedName>
        <fullName evidence="9">Aldouronate transport system permease protein</fullName>
    </submittedName>
</protein>
<evidence type="ECO:0000256" key="1">
    <source>
        <dbReference type="ARBA" id="ARBA00004651"/>
    </source>
</evidence>
<comment type="similarity">
    <text evidence="7">Belongs to the binding-protein-dependent transport system permease family.</text>
</comment>
<feature type="transmembrane region" description="Helical" evidence="7">
    <location>
        <begin position="260"/>
        <end position="279"/>
    </location>
</feature>
<feature type="transmembrane region" description="Helical" evidence="7">
    <location>
        <begin position="79"/>
        <end position="100"/>
    </location>
</feature>
<feature type="transmembrane region" description="Helical" evidence="7">
    <location>
        <begin position="12"/>
        <end position="33"/>
    </location>
</feature>
<gene>
    <name evidence="9" type="ORF">C7383_103398</name>
</gene>
<evidence type="ECO:0000259" key="8">
    <source>
        <dbReference type="PROSITE" id="PS50928"/>
    </source>
</evidence>
<comment type="subcellular location">
    <subcellularLocation>
        <location evidence="1 7">Cell membrane</location>
        <topology evidence="1 7">Multi-pass membrane protein</topology>
    </subcellularLocation>
</comment>
<keyword evidence="10" id="KW-1185">Reference proteome</keyword>
<dbReference type="PANTHER" id="PTHR43744:SF9">
    <property type="entry name" value="POLYGALACTURONAN_RHAMNOGALACTURONAN TRANSPORT SYSTEM PERMEASE PROTEIN YTCP"/>
    <property type="match status" value="1"/>
</dbReference>
<sequence>MKEKTHRKIHWGHGVIVVILALIMIITLYPFLYTFSNSVSDPMATIRNEVYFWPKGFQLNTYKQVLQTKSFLTSYANTIWYTVVGTAVSTAVIFMASYPLSRKEFFLRKQLNTLFIITMYFSGGMVPLFIVVNRLGLYDSRWSIILPVAANVYYMIICRSFMDDIPDSMIESAKLDGANDLQILKNLILGVSKPVIAVLVLFNAVGYWNTYFNAVLYLPSTKLQPLQIYLNKLLVNNSVKGGGNAVGQMGLDASLNIHQFKYAAIMVTILPIICVYPFVQKYFVKGVMIGAVKG</sequence>
<dbReference type="AlphaFoldDB" id="A0AB73T7N0"/>
<dbReference type="Pfam" id="PF00528">
    <property type="entry name" value="BPD_transp_1"/>
    <property type="match status" value="1"/>
</dbReference>
<reference evidence="9 10" key="1">
    <citation type="submission" date="2018-05" db="EMBL/GenBank/DDBJ databases">
        <authorList>
            <person name="Goeker M."/>
            <person name="Huntemann M."/>
            <person name="Clum A."/>
            <person name="Pillay M."/>
            <person name="Palaniappan K."/>
            <person name="Varghese N."/>
            <person name="Mikhailova N."/>
            <person name="Stamatis D."/>
            <person name="Reddy T."/>
            <person name="Daum C."/>
            <person name="Shapiro N."/>
            <person name="Ivanova N."/>
            <person name="Kyrpides N."/>
            <person name="Woyke T."/>
        </authorList>
    </citation>
    <scope>NUCLEOTIDE SEQUENCE [LARGE SCALE GENOMIC DNA]</scope>
    <source>
        <strain evidence="9 10">DSM 26524</strain>
    </source>
</reference>
<accession>A0AB73T7N0</accession>
<evidence type="ECO:0000256" key="6">
    <source>
        <dbReference type="ARBA" id="ARBA00023136"/>
    </source>
</evidence>
<dbReference type="Proteomes" id="UP000245412">
    <property type="component" value="Unassembled WGS sequence"/>
</dbReference>
<keyword evidence="6 7" id="KW-0472">Membrane</keyword>
<dbReference type="Gene3D" id="1.10.3720.10">
    <property type="entry name" value="MetI-like"/>
    <property type="match status" value="1"/>
</dbReference>
<evidence type="ECO:0000256" key="5">
    <source>
        <dbReference type="ARBA" id="ARBA00022989"/>
    </source>
</evidence>
<evidence type="ECO:0000256" key="2">
    <source>
        <dbReference type="ARBA" id="ARBA00022448"/>
    </source>
</evidence>
<name>A0AB73T7N0_9FIRM</name>
<keyword evidence="2 7" id="KW-0813">Transport</keyword>
<evidence type="ECO:0000256" key="3">
    <source>
        <dbReference type="ARBA" id="ARBA00022475"/>
    </source>
</evidence>
<dbReference type="EMBL" id="QGGY01000003">
    <property type="protein sequence ID" value="PWJ77552.1"/>
    <property type="molecule type" value="Genomic_DNA"/>
</dbReference>
<evidence type="ECO:0000256" key="7">
    <source>
        <dbReference type="RuleBase" id="RU363032"/>
    </source>
</evidence>
<dbReference type="SUPFAM" id="SSF161098">
    <property type="entry name" value="MetI-like"/>
    <property type="match status" value="1"/>
</dbReference>
<keyword evidence="3" id="KW-1003">Cell membrane</keyword>
<dbReference type="PANTHER" id="PTHR43744">
    <property type="entry name" value="ABC TRANSPORTER PERMEASE PROTEIN MG189-RELATED-RELATED"/>
    <property type="match status" value="1"/>
</dbReference>
<dbReference type="RefSeq" id="WP_109625644.1">
    <property type="nucleotide sequence ID" value="NZ_CABJAT010000015.1"/>
</dbReference>
<proteinExistence type="inferred from homology"/>
<evidence type="ECO:0000313" key="9">
    <source>
        <dbReference type="EMBL" id="PWJ77552.1"/>
    </source>
</evidence>
<dbReference type="InterPro" id="IPR000515">
    <property type="entry name" value="MetI-like"/>
</dbReference>
<keyword evidence="5 7" id="KW-1133">Transmembrane helix</keyword>
<evidence type="ECO:0000256" key="4">
    <source>
        <dbReference type="ARBA" id="ARBA00022692"/>
    </source>
</evidence>
<organism evidence="9 10">
    <name type="scientific">Murimonas intestini</name>
    <dbReference type="NCBI Taxonomy" id="1337051"/>
    <lineage>
        <taxon>Bacteria</taxon>
        <taxon>Bacillati</taxon>
        <taxon>Bacillota</taxon>
        <taxon>Clostridia</taxon>
        <taxon>Lachnospirales</taxon>
        <taxon>Lachnospiraceae</taxon>
        <taxon>Murimonas</taxon>
    </lineage>
</organism>
<dbReference type="InterPro" id="IPR035906">
    <property type="entry name" value="MetI-like_sf"/>
</dbReference>
<dbReference type="GO" id="GO:0055085">
    <property type="term" value="P:transmembrane transport"/>
    <property type="evidence" value="ECO:0007669"/>
    <property type="project" value="InterPro"/>
</dbReference>
<feature type="domain" description="ABC transmembrane type-1" evidence="8">
    <location>
        <begin position="75"/>
        <end position="279"/>
    </location>
</feature>
<feature type="transmembrane region" description="Helical" evidence="7">
    <location>
        <begin position="144"/>
        <end position="162"/>
    </location>
</feature>
<dbReference type="PROSITE" id="PS50928">
    <property type="entry name" value="ABC_TM1"/>
    <property type="match status" value="1"/>
</dbReference>
<dbReference type="GO" id="GO:0005886">
    <property type="term" value="C:plasma membrane"/>
    <property type="evidence" value="ECO:0007669"/>
    <property type="project" value="UniProtKB-SubCell"/>
</dbReference>